<evidence type="ECO:0000256" key="1">
    <source>
        <dbReference type="SAM" id="MobiDB-lite"/>
    </source>
</evidence>
<evidence type="ECO:0000313" key="3">
    <source>
        <dbReference type="EMBL" id="KAF8466067.1"/>
    </source>
</evidence>
<name>A0A9P5MNS4_9AGAM</name>
<sequence length="398" mass="43802">MHSTMPVRPLPGASYHTLETVLHSFANVDLEAVGSFNAPEPSEKQSHPSNESTPLLDQTPDSRERNRRALPLLLVILVFFCLAFTASAFLGYSAHRLLMPDVPDRHASIAEHLSSALQAPSYRMLVNENYDGALVTMDQKSNCLRDGCHEVNVRDSLFRTFPILCVPSCTFTRGITHGTKLSAGFHSRNPSLNRTDIAGSAVVLHWQGTDSSLKPVLISNSDAVLDVRAPQIHAQDSSCGDVNIENEAELADVQSGVGMMIAVDALLRSRHQPSRTLILSLMLGEASDAPKVSEYLHATYGDLGLGMEFEPQASECRNQRFRASRVFRTLIGKVPGAVFTLRPMSSVSRHAQAKPFDEDEARVFRYIFSPTIKQATLTRLRVKATHVWARLILGADGF</sequence>
<keyword evidence="2" id="KW-0812">Transmembrane</keyword>
<dbReference type="EMBL" id="WHVB01000043">
    <property type="protein sequence ID" value="KAF8466067.1"/>
    <property type="molecule type" value="Genomic_DNA"/>
</dbReference>
<evidence type="ECO:0000313" key="4">
    <source>
        <dbReference type="Proteomes" id="UP000759537"/>
    </source>
</evidence>
<feature type="region of interest" description="Disordered" evidence="1">
    <location>
        <begin position="36"/>
        <end position="63"/>
    </location>
</feature>
<evidence type="ECO:0000256" key="2">
    <source>
        <dbReference type="SAM" id="Phobius"/>
    </source>
</evidence>
<dbReference type="OrthoDB" id="3225784at2759"/>
<protein>
    <submittedName>
        <fullName evidence="3">Uncharacterized protein</fullName>
    </submittedName>
</protein>
<dbReference type="Proteomes" id="UP000759537">
    <property type="component" value="Unassembled WGS sequence"/>
</dbReference>
<gene>
    <name evidence="3" type="ORF">DFH94DRAFT_781616</name>
</gene>
<feature type="compositionally biased region" description="Polar residues" evidence="1">
    <location>
        <begin position="47"/>
        <end position="56"/>
    </location>
</feature>
<organism evidence="3 4">
    <name type="scientific">Russula ochroleuca</name>
    <dbReference type="NCBI Taxonomy" id="152965"/>
    <lineage>
        <taxon>Eukaryota</taxon>
        <taxon>Fungi</taxon>
        <taxon>Dikarya</taxon>
        <taxon>Basidiomycota</taxon>
        <taxon>Agaricomycotina</taxon>
        <taxon>Agaricomycetes</taxon>
        <taxon>Russulales</taxon>
        <taxon>Russulaceae</taxon>
        <taxon>Russula</taxon>
    </lineage>
</organism>
<dbReference type="AlphaFoldDB" id="A0A9P5MNS4"/>
<feature type="transmembrane region" description="Helical" evidence="2">
    <location>
        <begin position="72"/>
        <end position="92"/>
    </location>
</feature>
<accession>A0A9P5MNS4</accession>
<reference evidence="3" key="1">
    <citation type="submission" date="2019-10" db="EMBL/GenBank/DDBJ databases">
        <authorList>
            <consortium name="DOE Joint Genome Institute"/>
            <person name="Kuo A."/>
            <person name="Miyauchi S."/>
            <person name="Kiss E."/>
            <person name="Drula E."/>
            <person name="Kohler A."/>
            <person name="Sanchez-Garcia M."/>
            <person name="Andreopoulos B."/>
            <person name="Barry K.W."/>
            <person name="Bonito G."/>
            <person name="Buee M."/>
            <person name="Carver A."/>
            <person name="Chen C."/>
            <person name="Cichocki N."/>
            <person name="Clum A."/>
            <person name="Culley D."/>
            <person name="Crous P.W."/>
            <person name="Fauchery L."/>
            <person name="Girlanda M."/>
            <person name="Hayes R."/>
            <person name="Keri Z."/>
            <person name="LaButti K."/>
            <person name="Lipzen A."/>
            <person name="Lombard V."/>
            <person name="Magnuson J."/>
            <person name="Maillard F."/>
            <person name="Morin E."/>
            <person name="Murat C."/>
            <person name="Nolan M."/>
            <person name="Ohm R."/>
            <person name="Pangilinan J."/>
            <person name="Pereira M."/>
            <person name="Perotto S."/>
            <person name="Peter M."/>
            <person name="Riley R."/>
            <person name="Sitrit Y."/>
            <person name="Stielow B."/>
            <person name="Szollosi G."/>
            <person name="Zifcakova L."/>
            <person name="Stursova M."/>
            <person name="Spatafora J.W."/>
            <person name="Tedersoo L."/>
            <person name="Vaario L.-M."/>
            <person name="Yamada A."/>
            <person name="Yan M."/>
            <person name="Wang P."/>
            <person name="Xu J."/>
            <person name="Bruns T."/>
            <person name="Baldrian P."/>
            <person name="Vilgalys R."/>
            <person name="Henrissat B."/>
            <person name="Grigoriev I.V."/>
            <person name="Hibbett D."/>
            <person name="Nagy L.G."/>
            <person name="Martin F.M."/>
        </authorList>
    </citation>
    <scope>NUCLEOTIDE SEQUENCE</scope>
    <source>
        <strain evidence="3">Prilba</strain>
    </source>
</reference>
<comment type="caution">
    <text evidence="3">The sequence shown here is derived from an EMBL/GenBank/DDBJ whole genome shotgun (WGS) entry which is preliminary data.</text>
</comment>
<proteinExistence type="predicted"/>
<keyword evidence="4" id="KW-1185">Reference proteome</keyword>
<keyword evidence="2" id="KW-0472">Membrane</keyword>
<keyword evidence="2" id="KW-1133">Transmembrane helix</keyword>
<reference evidence="3" key="2">
    <citation type="journal article" date="2020" name="Nat. Commun.">
        <title>Large-scale genome sequencing of mycorrhizal fungi provides insights into the early evolution of symbiotic traits.</title>
        <authorList>
            <person name="Miyauchi S."/>
            <person name="Kiss E."/>
            <person name="Kuo A."/>
            <person name="Drula E."/>
            <person name="Kohler A."/>
            <person name="Sanchez-Garcia M."/>
            <person name="Morin E."/>
            <person name="Andreopoulos B."/>
            <person name="Barry K.W."/>
            <person name="Bonito G."/>
            <person name="Buee M."/>
            <person name="Carver A."/>
            <person name="Chen C."/>
            <person name="Cichocki N."/>
            <person name="Clum A."/>
            <person name="Culley D."/>
            <person name="Crous P.W."/>
            <person name="Fauchery L."/>
            <person name="Girlanda M."/>
            <person name="Hayes R.D."/>
            <person name="Keri Z."/>
            <person name="LaButti K."/>
            <person name="Lipzen A."/>
            <person name="Lombard V."/>
            <person name="Magnuson J."/>
            <person name="Maillard F."/>
            <person name="Murat C."/>
            <person name="Nolan M."/>
            <person name="Ohm R.A."/>
            <person name="Pangilinan J."/>
            <person name="Pereira M.F."/>
            <person name="Perotto S."/>
            <person name="Peter M."/>
            <person name="Pfister S."/>
            <person name="Riley R."/>
            <person name="Sitrit Y."/>
            <person name="Stielow J.B."/>
            <person name="Szollosi G."/>
            <person name="Zifcakova L."/>
            <person name="Stursova M."/>
            <person name="Spatafora J.W."/>
            <person name="Tedersoo L."/>
            <person name="Vaario L.M."/>
            <person name="Yamada A."/>
            <person name="Yan M."/>
            <person name="Wang P."/>
            <person name="Xu J."/>
            <person name="Bruns T."/>
            <person name="Baldrian P."/>
            <person name="Vilgalys R."/>
            <person name="Dunand C."/>
            <person name="Henrissat B."/>
            <person name="Grigoriev I.V."/>
            <person name="Hibbett D."/>
            <person name="Nagy L.G."/>
            <person name="Martin F.M."/>
        </authorList>
    </citation>
    <scope>NUCLEOTIDE SEQUENCE</scope>
    <source>
        <strain evidence="3">Prilba</strain>
    </source>
</reference>